<dbReference type="AlphaFoldDB" id="A0A4Q7TKS6"/>
<sequence length="78" mass="8928">MTNKTSTPARKTATGDELLRAYTIPDAAERLSMDERTFRRMIERGEIEVFYPRGKKGHNSPVRISEQSLRDVFARTAV</sequence>
<reference evidence="2 3" key="1">
    <citation type="journal article" date="2015" name="Stand. Genomic Sci.">
        <title>Genomic Encyclopedia of Bacterial and Archaeal Type Strains, Phase III: the genomes of soil and plant-associated and newly described type strains.</title>
        <authorList>
            <person name="Whitman W.B."/>
            <person name="Woyke T."/>
            <person name="Klenk H.P."/>
            <person name="Zhou Y."/>
            <person name="Lilburn T.G."/>
            <person name="Beck B.J."/>
            <person name="De Vos P."/>
            <person name="Vandamme P."/>
            <person name="Eisen J.A."/>
            <person name="Garrity G."/>
            <person name="Hugenholtz P."/>
            <person name="Kyrpides N.C."/>
        </authorList>
    </citation>
    <scope>NUCLEOTIDE SEQUENCE [LARGE SCALE GENOMIC DNA]</scope>
    <source>
        <strain evidence="2 3">RF6</strain>
    </source>
</reference>
<protein>
    <submittedName>
        <fullName evidence="2">Excisionase family DNA binding protein</fullName>
    </submittedName>
</protein>
<proteinExistence type="predicted"/>
<dbReference type="OrthoDB" id="9916876at2"/>
<comment type="caution">
    <text evidence="2">The sequence shown here is derived from an EMBL/GenBank/DDBJ whole genome shotgun (WGS) entry which is preliminary data.</text>
</comment>
<dbReference type="Proteomes" id="UP000291832">
    <property type="component" value="Unassembled WGS sequence"/>
</dbReference>
<feature type="domain" description="Helix-turn-helix" evidence="1">
    <location>
        <begin position="22"/>
        <end position="75"/>
    </location>
</feature>
<dbReference type="Pfam" id="PF12728">
    <property type="entry name" value="HTH_17"/>
    <property type="match status" value="1"/>
</dbReference>
<evidence type="ECO:0000313" key="2">
    <source>
        <dbReference type="EMBL" id="RZT60520.1"/>
    </source>
</evidence>
<evidence type="ECO:0000313" key="3">
    <source>
        <dbReference type="Proteomes" id="UP000291832"/>
    </source>
</evidence>
<evidence type="ECO:0000259" key="1">
    <source>
        <dbReference type="Pfam" id="PF12728"/>
    </source>
</evidence>
<keyword evidence="3" id="KW-1185">Reference proteome</keyword>
<dbReference type="RefSeq" id="WP_130455484.1">
    <property type="nucleotide sequence ID" value="NZ_QYAG01000003.1"/>
</dbReference>
<dbReference type="InterPro" id="IPR041657">
    <property type="entry name" value="HTH_17"/>
</dbReference>
<dbReference type="EMBL" id="SHKI01000008">
    <property type="protein sequence ID" value="RZT60520.1"/>
    <property type="molecule type" value="Genomic_DNA"/>
</dbReference>
<organism evidence="2 3">
    <name type="scientific">Leucobacter luti</name>
    <dbReference type="NCBI Taxonomy" id="340320"/>
    <lineage>
        <taxon>Bacteria</taxon>
        <taxon>Bacillati</taxon>
        <taxon>Actinomycetota</taxon>
        <taxon>Actinomycetes</taxon>
        <taxon>Micrococcales</taxon>
        <taxon>Microbacteriaceae</taxon>
        <taxon>Leucobacter</taxon>
    </lineage>
</organism>
<name>A0A4Q7TKS6_9MICO</name>
<gene>
    <name evidence="2" type="ORF">EV139_2965</name>
</gene>
<accession>A0A4Q7TKS6</accession>